<feature type="transmembrane region" description="Helical" evidence="1">
    <location>
        <begin position="201"/>
        <end position="220"/>
    </location>
</feature>
<organism evidence="2 3">
    <name type="scientific">Acetoanaerobium pronyense</name>
    <dbReference type="NCBI Taxonomy" id="1482736"/>
    <lineage>
        <taxon>Bacteria</taxon>
        <taxon>Bacillati</taxon>
        <taxon>Bacillota</taxon>
        <taxon>Clostridia</taxon>
        <taxon>Peptostreptococcales</taxon>
        <taxon>Filifactoraceae</taxon>
        <taxon>Acetoanaerobium</taxon>
    </lineage>
</organism>
<accession>A0ABS4KHQ2</accession>
<dbReference type="EMBL" id="JAGGLI010000009">
    <property type="protein sequence ID" value="MBP2027313.1"/>
    <property type="molecule type" value="Genomic_DNA"/>
</dbReference>
<feature type="transmembrane region" description="Helical" evidence="1">
    <location>
        <begin position="133"/>
        <end position="155"/>
    </location>
</feature>
<feature type="transmembrane region" description="Helical" evidence="1">
    <location>
        <begin position="161"/>
        <end position="189"/>
    </location>
</feature>
<evidence type="ECO:0008006" key="4">
    <source>
        <dbReference type="Google" id="ProtNLM"/>
    </source>
</evidence>
<feature type="transmembrane region" description="Helical" evidence="1">
    <location>
        <begin position="88"/>
        <end position="112"/>
    </location>
</feature>
<gene>
    <name evidence="2" type="ORF">J2Z35_001107</name>
</gene>
<feature type="transmembrane region" description="Helical" evidence="1">
    <location>
        <begin position="518"/>
        <end position="535"/>
    </location>
</feature>
<reference evidence="2 3" key="1">
    <citation type="submission" date="2021-03" db="EMBL/GenBank/DDBJ databases">
        <title>Genomic Encyclopedia of Type Strains, Phase IV (KMG-IV): sequencing the most valuable type-strain genomes for metagenomic binning, comparative biology and taxonomic classification.</title>
        <authorList>
            <person name="Goeker M."/>
        </authorList>
    </citation>
    <scope>NUCLEOTIDE SEQUENCE [LARGE SCALE GENOMIC DNA]</scope>
    <source>
        <strain evidence="2 3">DSM 27512</strain>
    </source>
</reference>
<dbReference type="Proteomes" id="UP001314903">
    <property type="component" value="Unassembled WGS sequence"/>
</dbReference>
<sequence>MSDPFILKLIDKISFFYGFFGLDYKEIRKILKVKLIMDERRTSNISNVESKNGKTNLFKKSLIVYAFIGFFVGITMLSPIPLFIKGNIIFGLSFFMIMSVLISDYSSVLLDVKEKSILGSRPLNPKSINAAKMSHIAIYIFQIGMAIMGPALLMGSYKHGALFGVAFVLASILLIAMTVFLSSLMYFLLLKFFSGEKLKDILNYFQIFISIFIMIFYQVMVRIFEISELTATFSQGTWTHLIPSAWFSSFLILATEGFEDNYYIVSASLGLIIPVILFTVYSKGIVPYFEANLQKIFESSSNERYKKKRVGLLERILSRDPRERAFISLSKNIMAKDRKLKLKLYPGLSFAVIFPFIFLLNLASGLSFDEFRETLLSGRYYMYCYFSIMFIVSLLPLISTSENYKAAWIYKAMPLDNPQIIFKGAVKAFIIKYVIPVQAFICILFLIIYNMTIPFDMILLLINSILAIVLAFKFSEKRLPFSEDFEYLKNNNMAMLFTSAPIYGGLALIHFISGNFTYGIFVAILVSLAALLVTWKKGFKVEWKGL</sequence>
<feature type="transmembrane region" description="Helical" evidence="1">
    <location>
        <begin position="262"/>
        <end position="281"/>
    </location>
</feature>
<dbReference type="RefSeq" id="WP_209660287.1">
    <property type="nucleotide sequence ID" value="NZ_JAGGLI010000009.1"/>
</dbReference>
<keyword evidence="3" id="KW-1185">Reference proteome</keyword>
<protein>
    <recommendedName>
        <fullName evidence="4">ABC transporter permease</fullName>
    </recommendedName>
</protein>
<proteinExistence type="predicted"/>
<name>A0ABS4KHQ2_9FIRM</name>
<feature type="transmembrane region" description="Helical" evidence="1">
    <location>
        <begin position="493"/>
        <end position="512"/>
    </location>
</feature>
<keyword evidence="1" id="KW-1133">Transmembrane helix</keyword>
<feature type="transmembrane region" description="Helical" evidence="1">
    <location>
        <begin position="429"/>
        <end position="449"/>
    </location>
</feature>
<evidence type="ECO:0000256" key="1">
    <source>
        <dbReference type="SAM" id="Phobius"/>
    </source>
</evidence>
<keyword evidence="1" id="KW-0812">Transmembrane</keyword>
<feature type="transmembrane region" description="Helical" evidence="1">
    <location>
        <begin position="455"/>
        <end position="472"/>
    </location>
</feature>
<comment type="caution">
    <text evidence="2">The sequence shown here is derived from an EMBL/GenBank/DDBJ whole genome shotgun (WGS) entry which is preliminary data.</text>
</comment>
<evidence type="ECO:0000313" key="2">
    <source>
        <dbReference type="EMBL" id="MBP2027313.1"/>
    </source>
</evidence>
<evidence type="ECO:0000313" key="3">
    <source>
        <dbReference type="Proteomes" id="UP001314903"/>
    </source>
</evidence>
<feature type="transmembrane region" description="Helical" evidence="1">
    <location>
        <begin position="380"/>
        <end position="398"/>
    </location>
</feature>
<feature type="transmembrane region" description="Helical" evidence="1">
    <location>
        <begin position="344"/>
        <end position="368"/>
    </location>
</feature>
<keyword evidence="1" id="KW-0472">Membrane</keyword>
<feature type="transmembrane region" description="Helical" evidence="1">
    <location>
        <begin position="62"/>
        <end position="82"/>
    </location>
</feature>